<keyword evidence="7" id="KW-0804">Transcription</keyword>
<dbReference type="eggNOG" id="KOG1084">
    <property type="taxonomic scope" value="Eukaryota"/>
</dbReference>
<keyword evidence="6" id="KW-0805">Transcription regulation</keyword>
<dbReference type="eggNOG" id="KOG1050">
    <property type="taxonomic scope" value="Eukaryota"/>
</dbReference>
<keyword evidence="3 8" id="KW-0863">Zinc-finger</keyword>
<dbReference type="InterPro" id="IPR001214">
    <property type="entry name" value="SET_dom"/>
</dbReference>
<feature type="non-terminal residue" evidence="12">
    <location>
        <position position="1287"/>
    </location>
</feature>
<proteinExistence type="predicted"/>
<evidence type="ECO:0000256" key="8">
    <source>
        <dbReference type="PROSITE-ProRule" id="PRU00146"/>
    </source>
</evidence>
<feature type="compositionally biased region" description="Low complexity" evidence="9">
    <location>
        <begin position="202"/>
        <end position="222"/>
    </location>
</feature>
<dbReference type="EMBL" id="GG745338">
    <property type="protein sequence ID" value="KNE61704.2"/>
    <property type="molecule type" value="Genomic_DNA"/>
</dbReference>
<dbReference type="CDD" id="cd10518">
    <property type="entry name" value="SET_SETD1-like"/>
    <property type="match status" value="1"/>
</dbReference>
<accession>A0A0L0SGX8</accession>
<feature type="region of interest" description="Disordered" evidence="9">
    <location>
        <begin position="1101"/>
        <end position="1142"/>
    </location>
</feature>
<evidence type="ECO:0000256" key="2">
    <source>
        <dbReference type="ARBA" id="ARBA00022723"/>
    </source>
</evidence>
<keyword evidence="4" id="KW-0862">Zinc</keyword>
<dbReference type="Proteomes" id="UP000054350">
    <property type="component" value="Unassembled WGS sequence"/>
</dbReference>
<evidence type="ECO:0000256" key="5">
    <source>
        <dbReference type="ARBA" id="ARBA00022853"/>
    </source>
</evidence>
<dbReference type="Gene3D" id="3.30.40.10">
    <property type="entry name" value="Zinc/RING finger domain, C3HC4 (zinc finger)"/>
    <property type="match status" value="4"/>
</dbReference>
<dbReference type="Gene3D" id="2.170.270.10">
    <property type="entry name" value="SET domain"/>
    <property type="match status" value="1"/>
</dbReference>
<dbReference type="InterPro" id="IPR046341">
    <property type="entry name" value="SET_dom_sf"/>
</dbReference>
<protein>
    <submittedName>
        <fullName evidence="12">Trithorax-like protein</fullName>
    </submittedName>
</protein>
<evidence type="ECO:0000313" key="13">
    <source>
        <dbReference type="Proteomes" id="UP000054350"/>
    </source>
</evidence>
<evidence type="ECO:0000259" key="10">
    <source>
        <dbReference type="PROSITE" id="PS50016"/>
    </source>
</evidence>
<dbReference type="InterPro" id="IPR019787">
    <property type="entry name" value="Znf_PHD-finger"/>
</dbReference>
<dbReference type="GO" id="GO:0035097">
    <property type="term" value="C:histone methyltransferase complex"/>
    <property type="evidence" value="ECO:0007669"/>
    <property type="project" value="TreeGrafter"/>
</dbReference>
<feature type="compositionally biased region" description="Basic and acidic residues" evidence="9">
    <location>
        <begin position="546"/>
        <end position="557"/>
    </location>
</feature>
<dbReference type="SMART" id="SM00249">
    <property type="entry name" value="PHD"/>
    <property type="match status" value="5"/>
</dbReference>
<dbReference type="STRING" id="578462.A0A0L0SGX8"/>
<dbReference type="OrthoDB" id="308383at2759"/>
<dbReference type="InterPro" id="IPR001965">
    <property type="entry name" value="Znf_PHD"/>
</dbReference>
<dbReference type="InterPro" id="IPR001841">
    <property type="entry name" value="Znf_RING"/>
</dbReference>
<dbReference type="InterPro" id="IPR013083">
    <property type="entry name" value="Znf_RING/FYVE/PHD"/>
</dbReference>
<evidence type="ECO:0000256" key="7">
    <source>
        <dbReference type="ARBA" id="ARBA00023163"/>
    </source>
</evidence>
<keyword evidence="5" id="KW-0156">Chromatin regulator</keyword>
<dbReference type="InterPro" id="IPR011011">
    <property type="entry name" value="Znf_FYVE_PHD"/>
</dbReference>
<dbReference type="CDD" id="cd15489">
    <property type="entry name" value="PHD_SF"/>
    <property type="match status" value="1"/>
</dbReference>
<keyword evidence="13" id="KW-1185">Reference proteome</keyword>
<evidence type="ECO:0000256" key="3">
    <source>
        <dbReference type="ARBA" id="ARBA00022771"/>
    </source>
</evidence>
<dbReference type="Pfam" id="PF00856">
    <property type="entry name" value="SET"/>
    <property type="match status" value="1"/>
</dbReference>
<feature type="region of interest" description="Disordered" evidence="9">
    <location>
        <begin position="537"/>
        <end position="562"/>
    </location>
</feature>
<feature type="domain" description="PHD-type" evidence="10">
    <location>
        <begin position="361"/>
        <end position="415"/>
    </location>
</feature>
<evidence type="ECO:0000313" key="12">
    <source>
        <dbReference type="EMBL" id="KNE61704.2"/>
    </source>
</evidence>
<feature type="region of interest" description="Disordered" evidence="9">
    <location>
        <begin position="104"/>
        <end position="135"/>
    </location>
</feature>
<dbReference type="SUPFAM" id="SSF57903">
    <property type="entry name" value="FYVE/PHD zinc finger"/>
    <property type="match status" value="3"/>
</dbReference>
<dbReference type="InterPro" id="IPR040843">
    <property type="entry name" value="RAMA"/>
</dbReference>
<dbReference type="GO" id="GO:0045893">
    <property type="term" value="P:positive regulation of DNA-templated transcription"/>
    <property type="evidence" value="ECO:0007669"/>
    <property type="project" value="TreeGrafter"/>
</dbReference>
<feature type="region of interest" description="Disordered" evidence="9">
    <location>
        <begin position="163"/>
        <end position="247"/>
    </location>
</feature>
<evidence type="ECO:0000259" key="11">
    <source>
        <dbReference type="PROSITE" id="PS50280"/>
    </source>
</evidence>
<feature type="domain" description="PHD-type" evidence="10">
    <location>
        <begin position="688"/>
        <end position="749"/>
    </location>
</feature>
<reference evidence="12 13" key="2">
    <citation type="submission" date="2009-11" db="EMBL/GenBank/DDBJ databases">
        <title>The Genome Sequence of Allomyces macrogynus strain ATCC 38327.</title>
        <authorList>
            <consortium name="The Broad Institute Genome Sequencing Platform"/>
            <person name="Russ C."/>
            <person name="Cuomo C."/>
            <person name="Shea T."/>
            <person name="Young S.K."/>
            <person name="Zeng Q."/>
            <person name="Koehrsen M."/>
            <person name="Haas B."/>
            <person name="Borodovsky M."/>
            <person name="Guigo R."/>
            <person name="Alvarado L."/>
            <person name="Berlin A."/>
            <person name="Borenstein D."/>
            <person name="Chen Z."/>
            <person name="Engels R."/>
            <person name="Freedman E."/>
            <person name="Gellesch M."/>
            <person name="Goldberg J."/>
            <person name="Griggs A."/>
            <person name="Gujja S."/>
            <person name="Heiman D."/>
            <person name="Hepburn T."/>
            <person name="Howarth C."/>
            <person name="Jen D."/>
            <person name="Larson L."/>
            <person name="Lewis B."/>
            <person name="Mehta T."/>
            <person name="Park D."/>
            <person name="Pearson M."/>
            <person name="Roberts A."/>
            <person name="Saif S."/>
            <person name="Shenoy N."/>
            <person name="Sisk P."/>
            <person name="Stolte C."/>
            <person name="Sykes S."/>
            <person name="Walk T."/>
            <person name="White J."/>
            <person name="Yandava C."/>
            <person name="Burger G."/>
            <person name="Gray M.W."/>
            <person name="Holland P.W.H."/>
            <person name="King N."/>
            <person name="Lang F.B.F."/>
            <person name="Roger A.J."/>
            <person name="Ruiz-Trillo I."/>
            <person name="Lander E."/>
            <person name="Nusbaum C."/>
        </authorList>
    </citation>
    <scope>NUCLEOTIDE SEQUENCE [LARGE SCALE GENOMIC DNA]</scope>
    <source>
        <strain evidence="12 13">ATCC 38327</strain>
    </source>
</reference>
<name>A0A0L0SGX8_ALLM3</name>
<dbReference type="GO" id="GO:0008270">
    <property type="term" value="F:zinc ion binding"/>
    <property type="evidence" value="ECO:0007669"/>
    <property type="project" value="UniProtKB-KW"/>
</dbReference>
<feature type="domain" description="SET" evidence="11">
    <location>
        <begin position="1164"/>
        <end position="1281"/>
    </location>
</feature>
<keyword evidence="1" id="KW-0488">Methylation</keyword>
<organism evidence="12 13">
    <name type="scientific">Allomyces macrogynus (strain ATCC 38327)</name>
    <name type="common">Allomyces javanicus var. macrogynus</name>
    <dbReference type="NCBI Taxonomy" id="578462"/>
    <lineage>
        <taxon>Eukaryota</taxon>
        <taxon>Fungi</taxon>
        <taxon>Fungi incertae sedis</taxon>
        <taxon>Blastocladiomycota</taxon>
        <taxon>Blastocladiomycetes</taxon>
        <taxon>Blastocladiales</taxon>
        <taxon>Blastocladiaceae</taxon>
        <taxon>Allomyces</taxon>
    </lineage>
</organism>
<dbReference type="PANTHER" id="PTHR45838">
    <property type="entry name" value="HISTONE-LYSINE-N-METHYLTRANSFERASE 2 KMT2 FAMILY MEMBER"/>
    <property type="match status" value="1"/>
</dbReference>
<feature type="compositionally biased region" description="Basic and acidic residues" evidence="9">
    <location>
        <begin position="171"/>
        <end position="184"/>
    </location>
</feature>
<reference evidence="12 13" key="1">
    <citation type="submission" date="2009-11" db="EMBL/GenBank/DDBJ databases">
        <title>Annotation of Allomyces macrogynus ATCC 38327.</title>
        <authorList>
            <consortium name="The Broad Institute Genome Sequencing Platform"/>
            <person name="Russ C."/>
            <person name="Cuomo C."/>
            <person name="Burger G."/>
            <person name="Gray M.W."/>
            <person name="Holland P.W.H."/>
            <person name="King N."/>
            <person name="Lang F.B.F."/>
            <person name="Roger A.J."/>
            <person name="Ruiz-Trillo I."/>
            <person name="Young S.K."/>
            <person name="Zeng Q."/>
            <person name="Gargeya S."/>
            <person name="Fitzgerald M."/>
            <person name="Haas B."/>
            <person name="Abouelleil A."/>
            <person name="Alvarado L."/>
            <person name="Arachchi H.M."/>
            <person name="Berlin A."/>
            <person name="Chapman S.B."/>
            <person name="Gearin G."/>
            <person name="Goldberg J."/>
            <person name="Griggs A."/>
            <person name="Gujja S."/>
            <person name="Hansen M."/>
            <person name="Heiman D."/>
            <person name="Howarth C."/>
            <person name="Larimer J."/>
            <person name="Lui A."/>
            <person name="MacDonald P.J.P."/>
            <person name="McCowen C."/>
            <person name="Montmayeur A."/>
            <person name="Murphy C."/>
            <person name="Neiman D."/>
            <person name="Pearson M."/>
            <person name="Priest M."/>
            <person name="Roberts A."/>
            <person name="Saif S."/>
            <person name="Shea T."/>
            <person name="Sisk P."/>
            <person name="Stolte C."/>
            <person name="Sykes S."/>
            <person name="Wortman J."/>
            <person name="Nusbaum C."/>
            <person name="Birren B."/>
        </authorList>
    </citation>
    <scope>NUCLEOTIDE SEQUENCE [LARGE SCALE GENOMIC DNA]</scope>
    <source>
        <strain evidence="12 13">ATCC 38327</strain>
    </source>
</reference>
<feature type="domain" description="PHD-type" evidence="10">
    <location>
        <begin position="454"/>
        <end position="515"/>
    </location>
</feature>
<dbReference type="PROSITE" id="PS50280">
    <property type="entry name" value="SET"/>
    <property type="match status" value="1"/>
</dbReference>
<dbReference type="SUPFAM" id="SSF82199">
    <property type="entry name" value="SET domain"/>
    <property type="match status" value="1"/>
</dbReference>
<dbReference type="GO" id="GO:0042800">
    <property type="term" value="F:histone H3K4 methyltransferase activity"/>
    <property type="evidence" value="ECO:0007669"/>
    <property type="project" value="TreeGrafter"/>
</dbReference>
<evidence type="ECO:0000256" key="1">
    <source>
        <dbReference type="ARBA" id="ARBA00022481"/>
    </source>
</evidence>
<dbReference type="InterPro" id="IPR003888">
    <property type="entry name" value="FYrich_N"/>
</dbReference>
<keyword evidence="2" id="KW-0479">Metal-binding</keyword>
<dbReference type="SMART" id="SM00317">
    <property type="entry name" value="SET"/>
    <property type="match status" value="1"/>
</dbReference>
<dbReference type="Pfam" id="PF18755">
    <property type="entry name" value="RAMA"/>
    <property type="match status" value="1"/>
</dbReference>
<dbReference type="PROSITE" id="PS51542">
    <property type="entry name" value="FYRN"/>
    <property type="match status" value="1"/>
</dbReference>
<evidence type="ECO:0000256" key="6">
    <source>
        <dbReference type="ARBA" id="ARBA00023015"/>
    </source>
</evidence>
<dbReference type="eggNOG" id="KOG1080">
    <property type="taxonomic scope" value="Eukaryota"/>
</dbReference>
<dbReference type="PROSITE" id="PS50016">
    <property type="entry name" value="ZF_PHD_2"/>
    <property type="match status" value="3"/>
</dbReference>
<evidence type="ECO:0000256" key="9">
    <source>
        <dbReference type="SAM" id="MobiDB-lite"/>
    </source>
</evidence>
<sequence length="1287" mass="137430">MPPAKTQGRVTLADLVDAGLLEAGDQVTFDNHIATVQANGELYVGEPGSIPVYLQPTYQSPSSWCTDVRRRGRESSATVSGWIKARLAADRSRTLDSVRRQYMETIHPQGVPGTDATPPPPGGAYHGRTRGAAPETDYAADVNAYLDEDEDDEDDDDVVRAPTSAIRRRHLVEVPPHDDDKDADFQAGEQRKKKGRSRPSKAGTAAGSPAVSAGAAGSAPPSKKAKVLDGPGSGKVRTLSAGAHRSTTPAASSAVAGGALGLVPAAGAGPSAAAATTAELERKVEEPMPVPAVAILPLTTASTDPDADIFRAATSCVDCSAVLHADEEYLTCASCTEAHHPSCTPLYICPPPATARDPWICIYCTFCSKCNKSTPRDQLAKCSGCQHVFHLDCVHVSPDLIGADGTIFCNNCAECFSCGTKPRGNVALAPPAWDRHPAKNAYQCQSCSASYHADNYCPVCLKAYPEDDFETPMVGCDGPCGKWVHKACDPLLSNIHYDELHATNHEYVCPRCRTPPASEADPDEVMYVDVVPAVGDRRRHRRRRSSAADHDMHDAHNDPINNEPSMAEIALRTYMSGRECAFCHQTAAVPSGIGRLLFVGGPDPLSLGLGQWVHTGCLHCTCSNLDCVHVSPDLIGADGTISATTAPECFSCGTKPRGNVALAPPAWDRHPAKNAYQCQSCSASYHADNYCPVCLKAYPEDDFETPMVGCDGPCGKWVHKACDPLLSNIHYDELHATNHEYVCPRCRTPPASEADPDEVMHVDDVPAVAAPAAAPAAQIVSQISRTVTPPPDMLNGDDADAVTATVTAMQPVTCALCKRGSANVRCQSASCKTAYHWACLVRALFTEVPAKAGYGTAADLKRAHKVHLDVFQKHFRCATHATPGTANTAFRPYLPRLADCERVCQMRFAIQQPNTVPLYVSAAPAPQPGQLLTTAPPYDPACLVAGGAIVTHIGRLPFADPNWLMDRTRMPPVLVPVGYTVVRRFWSYKRPGTVTSLVISRIVDGDDGDDGDEHALASARALEAASIDEGTVVQGESIPDRTIVRHCNYILQEDLRVPHKPPALAVDTSMANVNGVVASVAAGPTSPVRASAAARIAHVKHADEPSAAGNASTLVPPPASATKPAAPAGATARGDAVAPPAPTVWETTIPQQLQYQKLKASEHAHCTVKPSKIQGVGLFAERSFQAHDMIIEYLGQVVGQKVADARELVNDRRGIGTYFFAIEHDRILDATTCGNAARFINHSCEPNCYARIVAPVQGVRRVVIYALRAVHAGEELTYDYKFQPEED</sequence>
<dbReference type="SMART" id="SM00184">
    <property type="entry name" value="RING"/>
    <property type="match status" value="3"/>
</dbReference>
<feature type="compositionally biased region" description="Low complexity" evidence="9">
    <location>
        <begin position="1120"/>
        <end position="1138"/>
    </location>
</feature>
<gene>
    <name evidence="12" type="ORF">AMAG_18675</name>
</gene>
<evidence type="ECO:0000256" key="4">
    <source>
        <dbReference type="ARBA" id="ARBA00022833"/>
    </source>
</evidence>